<keyword evidence="2" id="KW-0472">Membrane</keyword>
<keyword evidence="2" id="KW-0812">Transmembrane</keyword>
<keyword evidence="4" id="KW-1185">Reference proteome</keyword>
<reference evidence="3" key="1">
    <citation type="submission" date="2025-08" db="UniProtKB">
        <authorList>
            <consortium name="Ensembl"/>
        </authorList>
    </citation>
    <scope>IDENTIFICATION</scope>
</reference>
<evidence type="ECO:0000313" key="3">
    <source>
        <dbReference type="Ensembl" id="ENSNVIP00000000015.1"/>
    </source>
</evidence>
<reference evidence="3" key="2">
    <citation type="submission" date="2025-09" db="UniProtKB">
        <authorList>
            <consortium name="Ensembl"/>
        </authorList>
    </citation>
    <scope>IDENTIFICATION</scope>
</reference>
<evidence type="ECO:0000313" key="4">
    <source>
        <dbReference type="Proteomes" id="UP000694425"/>
    </source>
</evidence>
<proteinExistence type="predicted"/>
<sequence length="104" mass="11711">VLSKGQSPRTKQVQTLSKAPLILRVNPLAGSGLAMTPVMLALMRELPGWFLVAGVFLPVALLLFLLIAYLRIKLMEVNKELSQTPQHQHKHKAVSDLYQRRKRT</sequence>
<feature type="transmembrane region" description="Helical" evidence="2">
    <location>
        <begin position="49"/>
        <end position="70"/>
    </location>
</feature>
<protein>
    <submittedName>
        <fullName evidence="3">Small leucine rich protein 1</fullName>
    </submittedName>
</protein>
<feature type="region of interest" description="Disordered" evidence="1">
    <location>
        <begin position="81"/>
        <end position="104"/>
    </location>
</feature>
<evidence type="ECO:0000256" key="2">
    <source>
        <dbReference type="SAM" id="Phobius"/>
    </source>
</evidence>
<dbReference type="AlphaFoldDB" id="A0A8C6ZWU2"/>
<feature type="transmembrane region" description="Helical" evidence="2">
    <location>
        <begin position="21"/>
        <end position="43"/>
    </location>
</feature>
<accession>A0A8C6ZWU2</accession>
<evidence type="ECO:0000256" key="1">
    <source>
        <dbReference type="SAM" id="MobiDB-lite"/>
    </source>
</evidence>
<dbReference type="GeneTree" id="ENSGT00560000078592"/>
<name>A0A8C6ZWU2_NEOVI</name>
<dbReference type="Ensembl" id="ENSNVIT00000000029.1">
    <property type="protein sequence ID" value="ENSNVIP00000000015.1"/>
    <property type="gene ID" value="ENSNVIG00000000040.1"/>
</dbReference>
<keyword evidence="2" id="KW-1133">Transmembrane helix</keyword>
<dbReference type="Proteomes" id="UP000694425">
    <property type="component" value="Unplaced"/>
</dbReference>
<organism evidence="3 4">
    <name type="scientific">Neovison vison</name>
    <name type="common">American mink</name>
    <name type="synonym">Mustela vison</name>
    <dbReference type="NCBI Taxonomy" id="452646"/>
    <lineage>
        <taxon>Eukaryota</taxon>
        <taxon>Metazoa</taxon>
        <taxon>Chordata</taxon>
        <taxon>Craniata</taxon>
        <taxon>Vertebrata</taxon>
        <taxon>Euteleostomi</taxon>
        <taxon>Mammalia</taxon>
        <taxon>Eutheria</taxon>
        <taxon>Laurasiatheria</taxon>
        <taxon>Carnivora</taxon>
        <taxon>Caniformia</taxon>
        <taxon>Musteloidea</taxon>
        <taxon>Mustelidae</taxon>
        <taxon>Mustelinae</taxon>
        <taxon>Neogale</taxon>
    </lineage>
</organism>